<sequence>MGEQAQTRLTDGALRNRDARNIRITSPYDERVRCLRLLRCYILILAAFARPRGRGVDEELVGHPEADLLAAVHVEVVSALVRLVLPQPHLLAFVTASGVKKQSTMGHHASANITFLQTTIKMADTIWPAAGGTPEE</sequence>
<gene>
    <name evidence="1" type="ORF">DNTS_018324</name>
</gene>
<dbReference type="Proteomes" id="UP000316079">
    <property type="component" value="Unassembled WGS sequence"/>
</dbReference>
<name>A0A553QET6_9TELE</name>
<keyword evidence="2" id="KW-1185">Reference proteome</keyword>
<accession>A0A553QET6</accession>
<organism evidence="1 2">
    <name type="scientific">Danionella cerebrum</name>
    <dbReference type="NCBI Taxonomy" id="2873325"/>
    <lineage>
        <taxon>Eukaryota</taxon>
        <taxon>Metazoa</taxon>
        <taxon>Chordata</taxon>
        <taxon>Craniata</taxon>
        <taxon>Vertebrata</taxon>
        <taxon>Euteleostomi</taxon>
        <taxon>Actinopterygii</taxon>
        <taxon>Neopterygii</taxon>
        <taxon>Teleostei</taxon>
        <taxon>Ostariophysi</taxon>
        <taxon>Cypriniformes</taxon>
        <taxon>Danionidae</taxon>
        <taxon>Danioninae</taxon>
        <taxon>Danionella</taxon>
    </lineage>
</organism>
<proteinExistence type="predicted"/>
<dbReference type="EMBL" id="SRMA01026048">
    <property type="protein sequence ID" value="TRY88425.1"/>
    <property type="molecule type" value="Genomic_DNA"/>
</dbReference>
<reference evidence="1 2" key="1">
    <citation type="journal article" date="2019" name="Sci. Data">
        <title>Hybrid genome assembly and annotation of Danionella translucida.</title>
        <authorList>
            <person name="Kadobianskyi M."/>
            <person name="Schulze L."/>
            <person name="Schuelke M."/>
            <person name="Judkewitz B."/>
        </authorList>
    </citation>
    <scope>NUCLEOTIDE SEQUENCE [LARGE SCALE GENOMIC DNA]</scope>
    <source>
        <strain evidence="1 2">Bolton</strain>
    </source>
</reference>
<protein>
    <submittedName>
        <fullName evidence="1">Uncharacterized protein</fullName>
    </submittedName>
</protein>
<evidence type="ECO:0000313" key="1">
    <source>
        <dbReference type="EMBL" id="TRY88425.1"/>
    </source>
</evidence>
<comment type="caution">
    <text evidence="1">The sequence shown here is derived from an EMBL/GenBank/DDBJ whole genome shotgun (WGS) entry which is preliminary data.</text>
</comment>
<evidence type="ECO:0000313" key="2">
    <source>
        <dbReference type="Proteomes" id="UP000316079"/>
    </source>
</evidence>
<dbReference type="AlphaFoldDB" id="A0A553QET6"/>